<dbReference type="EMBL" id="CM047738">
    <property type="protein sequence ID" value="KAJ0046767.1"/>
    <property type="molecule type" value="Genomic_DNA"/>
</dbReference>
<comment type="caution">
    <text evidence="1">The sequence shown here is derived from an EMBL/GenBank/DDBJ whole genome shotgun (WGS) entry which is preliminary data.</text>
</comment>
<sequence>MPQRSVVSWNAMISGNAQNGKFREAIEMFHEKQMGDVHPNYVNFVSVLPAISRLAALELGKWVHLYAEEWVEEKKRRQWVERWFLQKMKSGTF</sequence>
<dbReference type="Proteomes" id="UP001163603">
    <property type="component" value="Chromosome 3"/>
</dbReference>
<accession>A0ACC0Z960</accession>
<proteinExistence type="predicted"/>
<protein>
    <submittedName>
        <fullName evidence="1">Uncharacterized protein</fullName>
    </submittedName>
</protein>
<gene>
    <name evidence="1" type="ORF">Pint_03622</name>
</gene>
<evidence type="ECO:0000313" key="1">
    <source>
        <dbReference type="EMBL" id="KAJ0046767.1"/>
    </source>
</evidence>
<reference evidence="2" key="1">
    <citation type="journal article" date="2023" name="G3 (Bethesda)">
        <title>Genome assembly and association tests identify interacting loci associated with vigor, precocity, and sex in interspecific pistachio rootstocks.</title>
        <authorList>
            <person name="Palmer W."/>
            <person name="Jacygrad E."/>
            <person name="Sagayaradj S."/>
            <person name="Cavanaugh K."/>
            <person name="Han R."/>
            <person name="Bertier L."/>
            <person name="Beede B."/>
            <person name="Kafkas S."/>
            <person name="Golino D."/>
            <person name="Preece J."/>
            <person name="Michelmore R."/>
        </authorList>
    </citation>
    <scope>NUCLEOTIDE SEQUENCE [LARGE SCALE GENOMIC DNA]</scope>
</reference>
<organism evidence="1 2">
    <name type="scientific">Pistacia integerrima</name>
    <dbReference type="NCBI Taxonomy" id="434235"/>
    <lineage>
        <taxon>Eukaryota</taxon>
        <taxon>Viridiplantae</taxon>
        <taxon>Streptophyta</taxon>
        <taxon>Embryophyta</taxon>
        <taxon>Tracheophyta</taxon>
        <taxon>Spermatophyta</taxon>
        <taxon>Magnoliopsida</taxon>
        <taxon>eudicotyledons</taxon>
        <taxon>Gunneridae</taxon>
        <taxon>Pentapetalae</taxon>
        <taxon>rosids</taxon>
        <taxon>malvids</taxon>
        <taxon>Sapindales</taxon>
        <taxon>Anacardiaceae</taxon>
        <taxon>Pistacia</taxon>
    </lineage>
</organism>
<keyword evidence="2" id="KW-1185">Reference proteome</keyword>
<name>A0ACC0Z960_9ROSI</name>
<evidence type="ECO:0000313" key="2">
    <source>
        <dbReference type="Proteomes" id="UP001163603"/>
    </source>
</evidence>